<comment type="caution">
    <text evidence="7">The sequence shown here is derived from an EMBL/GenBank/DDBJ whole genome shotgun (WGS) entry which is preliminary data.</text>
</comment>
<evidence type="ECO:0000256" key="3">
    <source>
        <dbReference type="ARBA" id="ARBA00022723"/>
    </source>
</evidence>
<dbReference type="AlphaFoldDB" id="A0A8J7FPS8"/>
<evidence type="ECO:0000256" key="5">
    <source>
        <dbReference type="RuleBase" id="RU000356"/>
    </source>
</evidence>
<dbReference type="PANTHER" id="PTHR43396">
    <property type="entry name" value="FLAVOHEMOPROTEIN"/>
    <property type="match status" value="1"/>
</dbReference>
<dbReference type="Pfam" id="PF00042">
    <property type="entry name" value="Globin"/>
    <property type="match status" value="1"/>
</dbReference>
<feature type="domain" description="Globin" evidence="6">
    <location>
        <begin position="2"/>
        <end position="136"/>
    </location>
</feature>
<dbReference type="SUPFAM" id="SSF46458">
    <property type="entry name" value="Globin-like"/>
    <property type="match status" value="1"/>
</dbReference>
<dbReference type="GO" id="GO:0071500">
    <property type="term" value="P:cellular response to nitrosative stress"/>
    <property type="evidence" value="ECO:0007669"/>
    <property type="project" value="TreeGrafter"/>
</dbReference>
<dbReference type="GO" id="GO:0046872">
    <property type="term" value="F:metal ion binding"/>
    <property type="evidence" value="ECO:0007669"/>
    <property type="project" value="UniProtKB-KW"/>
</dbReference>
<organism evidence="7 8">
    <name type="scientific">Chitinilyticum piscinae</name>
    <dbReference type="NCBI Taxonomy" id="2866724"/>
    <lineage>
        <taxon>Bacteria</taxon>
        <taxon>Pseudomonadati</taxon>
        <taxon>Pseudomonadota</taxon>
        <taxon>Betaproteobacteria</taxon>
        <taxon>Neisseriales</taxon>
        <taxon>Chitinibacteraceae</taxon>
        <taxon>Chitinilyticum</taxon>
    </lineage>
</organism>
<evidence type="ECO:0000313" key="7">
    <source>
        <dbReference type="EMBL" id="MBE9609974.1"/>
    </source>
</evidence>
<name>A0A8J7FPS8_9NEIS</name>
<gene>
    <name evidence="7" type="ORF">INR99_11530</name>
</gene>
<dbReference type="GO" id="GO:0071949">
    <property type="term" value="F:FAD binding"/>
    <property type="evidence" value="ECO:0007669"/>
    <property type="project" value="TreeGrafter"/>
</dbReference>
<keyword evidence="7" id="KW-0675">Receptor</keyword>
<evidence type="ECO:0000256" key="4">
    <source>
        <dbReference type="ARBA" id="ARBA00023004"/>
    </source>
</evidence>
<reference evidence="7 8" key="1">
    <citation type="submission" date="2020-10" db="EMBL/GenBank/DDBJ databases">
        <title>The genome sequence of Chitinilyticum litopenaei 4Y14.</title>
        <authorList>
            <person name="Liu Y."/>
        </authorList>
    </citation>
    <scope>NUCLEOTIDE SEQUENCE [LARGE SCALE GENOMIC DNA]</scope>
    <source>
        <strain evidence="7 8">4Y14</strain>
    </source>
</reference>
<keyword evidence="3" id="KW-0479">Metal-binding</keyword>
<dbReference type="GO" id="GO:0046210">
    <property type="term" value="P:nitric oxide catabolic process"/>
    <property type="evidence" value="ECO:0007669"/>
    <property type="project" value="TreeGrafter"/>
</dbReference>
<evidence type="ECO:0000313" key="8">
    <source>
        <dbReference type="Proteomes" id="UP000604481"/>
    </source>
</evidence>
<comment type="similarity">
    <text evidence="5">Belongs to the globin family.</text>
</comment>
<evidence type="ECO:0000256" key="2">
    <source>
        <dbReference type="ARBA" id="ARBA00022621"/>
    </source>
</evidence>
<dbReference type="InterPro" id="IPR000971">
    <property type="entry name" value="Globin"/>
</dbReference>
<dbReference type="GO" id="GO:0005344">
    <property type="term" value="F:oxygen carrier activity"/>
    <property type="evidence" value="ECO:0007669"/>
    <property type="project" value="UniProtKB-KW"/>
</dbReference>
<keyword evidence="5" id="KW-0813">Transport</keyword>
<protein>
    <submittedName>
        <fullName evidence="7">Hemin receptor</fullName>
    </submittedName>
</protein>
<evidence type="ECO:0000256" key="1">
    <source>
        <dbReference type="ARBA" id="ARBA00022617"/>
    </source>
</evidence>
<dbReference type="RefSeq" id="WP_194116495.1">
    <property type="nucleotide sequence ID" value="NZ_JADFUA010000006.1"/>
</dbReference>
<proteinExistence type="inferred from homology"/>
<dbReference type="GO" id="GO:0019825">
    <property type="term" value="F:oxygen binding"/>
    <property type="evidence" value="ECO:0007669"/>
    <property type="project" value="InterPro"/>
</dbReference>
<dbReference type="Gene3D" id="1.10.490.10">
    <property type="entry name" value="Globins"/>
    <property type="match status" value="1"/>
</dbReference>
<sequence length="139" mass="15858">MSISPRQIELIRHSFHQVEPIADKAAVIFYNKLFEYAPEVRPLFKRPIPEQGKMLMGALKAAVNGLNDLDKLVPVLQSIAAKHVQYGVKPEHYTPVGNALLYTLKTGLGEQWTPELRQAWVDVYRLMAHTMKRHAYGHI</sequence>
<dbReference type="GO" id="GO:0008941">
    <property type="term" value="F:nitric oxide dioxygenase NAD(P)H activity"/>
    <property type="evidence" value="ECO:0007669"/>
    <property type="project" value="TreeGrafter"/>
</dbReference>
<dbReference type="InterPro" id="IPR009050">
    <property type="entry name" value="Globin-like_sf"/>
</dbReference>
<keyword evidence="1 5" id="KW-0349">Heme</keyword>
<dbReference type="PANTHER" id="PTHR43396:SF3">
    <property type="entry name" value="FLAVOHEMOPROTEIN"/>
    <property type="match status" value="1"/>
</dbReference>
<dbReference type="PROSITE" id="PS01033">
    <property type="entry name" value="GLOBIN"/>
    <property type="match status" value="1"/>
</dbReference>
<dbReference type="EMBL" id="JADFUA010000006">
    <property type="protein sequence ID" value="MBE9609974.1"/>
    <property type="molecule type" value="Genomic_DNA"/>
</dbReference>
<keyword evidence="8" id="KW-1185">Reference proteome</keyword>
<dbReference type="InterPro" id="IPR012292">
    <property type="entry name" value="Globin/Proto"/>
</dbReference>
<accession>A0A8J7FPS8</accession>
<dbReference type="GO" id="GO:0020037">
    <property type="term" value="F:heme binding"/>
    <property type="evidence" value="ECO:0007669"/>
    <property type="project" value="InterPro"/>
</dbReference>
<evidence type="ECO:0000259" key="6">
    <source>
        <dbReference type="PROSITE" id="PS01033"/>
    </source>
</evidence>
<dbReference type="CDD" id="cd12131">
    <property type="entry name" value="HGbI-like"/>
    <property type="match status" value="1"/>
</dbReference>
<keyword evidence="2 5" id="KW-0561">Oxygen transport</keyword>
<dbReference type="PRINTS" id="PR00188">
    <property type="entry name" value="PLANTGLOBIN"/>
</dbReference>
<keyword evidence="4" id="KW-0408">Iron</keyword>
<dbReference type="Proteomes" id="UP000604481">
    <property type="component" value="Unassembled WGS sequence"/>
</dbReference>